<accession>A0A2I2FRV4</accession>
<keyword evidence="2" id="KW-1185">Reference proteome</keyword>
<dbReference type="OrthoDB" id="10013825at2759"/>
<dbReference type="PANTHER" id="PTHR39600:SF1">
    <property type="entry name" value="PEPTIDASE INHIBITOR I78 FAMILY PROTEIN"/>
    <property type="match status" value="1"/>
</dbReference>
<evidence type="ECO:0000313" key="1">
    <source>
        <dbReference type="EMBL" id="PLB43353.1"/>
    </source>
</evidence>
<dbReference type="VEuPathDB" id="FungiDB:P170DRAFT_481300"/>
<dbReference type="AlphaFoldDB" id="A0A2I2FRV4"/>
<comment type="caution">
    <text evidence="1">The sequence shown here is derived from an EMBL/GenBank/DDBJ whole genome shotgun (WGS) entry which is preliminary data.</text>
</comment>
<name>A0A2I2FRV4_9EURO</name>
<evidence type="ECO:0000313" key="2">
    <source>
        <dbReference type="Proteomes" id="UP000234275"/>
    </source>
</evidence>
<dbReference type="Pfam" id="PF11720">
    <property type="entry name" value="Inhibitor_I78"/>
    <property type="match status" value="1"/>
</dbReference>
<reference evidence="1 2" key="1">
    <citation type="submission" date="2016-12" db="EMBL/GenBank/DDBJ databases">
        <title>The genomes of Aspergillus section Nigri reveals drivers in fungal speciation.</title>
        <authorList>
            <consortium name="DOE Joint Genome Institute"/>
            <person name="Vesth T.C."/>
            <person name="Nybo J."/>
            <person name="Theobald S."/>
            <person name="Brandl J."/>
            <person name="Frisvad J.C."/>
            <person name="Nielsen K.F."/>
            <person name="Lyhne E.K."/>
            <person name="Kogle M.E."/>
            <person name="Kuo A."/>
            <person name="Riley R."/>
            <person name="Clum A."/>
            <person name="Nolan M."/>
            <person name="Lipzen A."/>
            <person name="Salamov A."/>
            <person name="Henrissat B."/>
            <person name="Wiebenga A."/>
            <person name="De Vries R.P."/>
            <person name="Grigoriev I.V."/>
            <person name="Mortensen U.H."/>
            <person name="Andersen M.R."/>
            <person name="Baker S.E."/>
        </authorList>
    </citation>
    <scope>NUCLEOTIDE SEQUENCE [LARGE SCALE GENOMIC DNA]</scope>
    <source>
        <strain evidence="1 2">IBT 23096</strain>
    </source>
</reference>
<dbReference type="Proteomes" id="UP000234275">
    <property type="component" value="Unassembled WGS sequence"/>
</dbReference>
<dbReference type="InterPro" id="IPR021719">
    <property type="entry name" value="Prot_inh_I78"/>
</dbReference>
<gene>
    <name evidence="1" type="ORF">P170DRAFT_481300</name>
</gene>
<dbReference type="Gene3D" id="3.30.10.10">
    <property type="entry name" value="Trypsin Inhibitor V, subunit A"/>
    <property type="match status" value="1"/>
</dbReference>
<dbReference type="STRING" id="1392250.A0A2I2FRV4"/>
<organism evidence="1 2">
    <name type="scientific">Aspergillus steynii IBT 23096</name>
    <dbReference type="NCBI Taxonomy" id="1392250"/>
    <lineage>
        <taxon>Eukaryota</taxon>
        <taxon>Fungi</taxon>
        <taxon>Dikarya</taxon>
        <taxon>Ascomycota</taxon>
        <taxon>Pezizomycotina</taxon>
        <taxon>Eurotiomycetes</taxon>
        <taxon>Eurotiomycetidae</taxon>
        <taxon>Eurotiales</taxon>
        <taxon>Aspergillaceae</taxon>
        <taxon>Aspergillus</taxon>
        <taxon>Aspergillus subgen. Circumdati</taxon>
    </lineage>
</organism>
<sequence>MSLADDWQKKLVGKKFVDNEAESVGGDTFTSSSLPSPSRVLRSDDMMTMEYVADRLNVHLDDNSVCSHVSLG</sequence>
<dbReference type="PANTHER" id="PTHR39600">
    <property type="entry name" value="PEPTIDASE INHIBITOR I78 FAMILY PROTEIN"/>
    <property type="match status" value="1"/>
</dbReference>
<dbReference type="EMBL" id="MSFO01000011">
    <property type="protein sequence ID" value="PLB43353.1"/>
    <property type="molecule type" value="Genomic_DNA"/>
</dbReference>
<dbReference type="GeneID" id="36561553"/>
<protein>
    <submittedName>
        <fullName evidence="1">Uncharacterized protein</fullName>
    </submittedName>
</protein>
<proteinExistence type="predicted"/>
<dbReference type="RefSeq" id="XP_024698655.1">
    <property type="nucleotide sequence ID" value="XM_024853855.1"/>
</dbReference>